<name>A0ABS8H6Y7_9SPHN</name>
<evidence type="ECO:0000259" key="3">
    <source>
        <dbReference type="Pfam" id="PF02449"/>
    </source>
</evidence>
<reference evidence="4 5" key="1">
    <citation type="submission" date="2021-10" db="EMBL/GenBank/DDBJ databases">
        <title>The diversity and Nitrogen Metabolism of Culturable Nitrate-Utilizing Bacteria Within the Oxygen Minimum Zone of the Changjiang (Yangtze River)Estuary.</title>
        <authorList>
            <person name="Zhang D."/>
            <person name="Zheng J."/>
            <person name="Liu S."/>
            <person name="He W."/>
        </authorList>
    </citation>
    <scope>NUCLEOTIDE SEQUENCE [LARGE SCALE GENOMIC DNA]</scope>
    <source>
        <strain evidence="4 5">FXH275-2</strain>
    </source>
</reference>
<feature type="domain" description="Glycoside hydrolase family 42 N-terminal" evidence="3">
    <location>
        <begin position="43"/>
        <end position="109"/>
    </location>
</feature>
<organism evidence="4 5">
    <name type="scientific">Sphingobium soli</name>
    <dbReference type="NCBI Taxonomy" id="1591116"/>
    <lineage>
        <taxon>Bacteria</taxon>
        <taxon>Pseudomonadati</taxon>
        <taxon>Pseudomonadota</taxon>
        <taxon>Alphaproteobacteria</taxon>
        <taxon>Sphingomonadales</taxon>
        <taxon>Sphingomonadaceae</taxon>
        <taxon>Sphingobium</taxon>
    </lineage>
</organism>
<dbReference type="GO" id="GO:0004565">
    <property type="term" value="F:beta-galactosidase activity"/>
    <property type="evidence" value="ECO:0007669"/>
    <property type="project" value="UniProtKB-EC"/>
</dbReference>
<keyword evidence="5" id="KW-1185">Reference proteome</keyword>
<comment type="caution">
    <text evidence="4">The sequence shown here is derived from an EMBL/GenBank/DDBJ whole genome shotgun (WGS) entry which is preliminary data.</text>
</comment>
<keyword evidence="1 4" id="KW-0378">Hydrolase</keyword>
<accession>A0ABS8H6Y7</accession>
<evidence type="ECO:0000313" key="4">
    <source>
        <dbReference type="EMBL" id="MCC4234096.1"/>
    </source>
</evidence>
<dbReference type="InterPro" id="IPR013529">
    <property type="entry name" value="Glyco_hydro_42_N"/>
</dbReference>
<evidence type="ECO:0000256" key="2">
    <source>
        <dbReference type="ARBA" id="ARBA00023295"/>
    </source>
</evidence>
<sequence length="144" mass="16001">MACFATPYGLRCAAHCFNRAHAQQRGQALIPAGGKLGVTSPRLKSMNLNTVLVPVAWETIEPEEGKFDFSNVDGLLKGARDNDLRLVILWFGAWKNTYSSYVPAWVKRDQTRFARVQTSDGHGTERLSPFPPPLAMLMLSHSLD</sequence>
<dbReference type="InterPro" id="IPR017853">
    <property type="entry name" value="GH"/>
</dbReference>
<dbReference type="SUPFAM" id="SSF51445">
    <property type="entry name" value="(Trans)glycosidases"/>
    <property type="match status" value="1"/>
</dbReference>
<dbReference type="EC" id="3.2.1.23" evidence="4"/>
<evidence type="ECO:0000313" key="5">
    <source>
        <dbReference type="Proteomes" id="UP001198830"/>
    </source>
</evidence>
<keyword evidence="2 4" id="KW-0326">Glycosidase</keyword>
<dbReference type="Gene3D" id="3.20.20.80">
    <property type="entry name" value="Glycosidases"/>
    <property type="match status" value="1"/>
</dbReference>
<evidence type="ECO:0000256" key="1">
    <source>
        <dbReference type="ARBA" id="ARBA00022801"/>
    </source>
</evidence>
<dbReference type="Pfam" id="PF02449">
    <property type="entry name" value="Glyco_hydro_42"/>
    <property type="match status" value="1"/>
</dbReference>
<gene>
    <name evidence="4" type="ORF">LL253_15560</name>
</gene>
<proteinExistence type="predicted"/>
<dbReference type="Proteomes" id="UP001198830">
    <property type="component" value="Unassembled WGS sequence"/>
</dbReference>
<dbReference type="EMBL" id="JAJGNP010000015">
    <property type="protein sequence ID" value="MCC4234096.1"/>
    <property type="molecule type" value="Genomic_DNA"/>
</dbReference>
<protein>
    <submittedName>
        <fullName evidence="4">Beta-galactosidase</fullName>
        <ecNumber evidence="4">3.2.1.23</ecNumber>
    </submittedName>
</protein>